<proteinExistence type="predicted"/>
<comment type="caution">
    <text evidence="2">The sequence shown here is derived from an EMBL/GenBank/DDBJ whole genome shotgun (WGS) entry which is preliminary data.</text>
</comment>
<organism evidence="2 3">
    <name type="scientific">Elysia crispata</name>
    <name type="common">lettuce slug</name>
    <dbReference type="NCBI Taxonomy" id="231223"/>
    <lineage>
        <taxon>Eukaryota</taxon>
        <taxon>Metazoa</taxon>
        <taxon>Spiralia</taxon>
        <taxon>Lophotrochozoa</taxon>
        <taxon>Mollusca</taxon>
        <taxon>Gastropoda</taxon>
        <taxon>Heterobranchia</taxon>
        <taxon>Euthyneura</taxon>
        <taxon>Panpulmonata</taxon>
        <taxon>Sacoglossa</taxon>
        <taxon>Placobranchoidea</taxon>
        <taxon>Plakobranchidae</taxon>
        <taxon>Elysia</taxon>
    </lineage>
</organism>
<gene>
    <name evidence="2" type="ORF">RRG08_028622</name>
</gene>
<accession>A0AAE1DKX3</accession>
<name>A0AAE1DKX3_9GAST</name>
<keyword evidence="3" id="KW-1185">Reference proteome</keyword>
<feature type="domain" description="DUF4773" evidence="1">
    <location>
        <begin position="306"/>
        <end position="419"/>
    </location>
</feature>
<dbReference type="PANTHER" id="PTHR36299">
    <property type="entry name" value="AGAP008005-PA"/>
    <property type="match status" value="1"/>
</dbReference>
<dbReference type="EMBL" id="JAWDGP010003411">
    <property type="protein sequence ID" value="KAK3774436.1"/>
    <property type="molecule type" value="Genomic_DNA"/>
</dbReference>
<reference evidence="2" key="1">
    <citation type="journal article" date="2023" name="G3 (Bethesda)">
        <title>A reference genome for the long-term kleptoplast-retaining sea slug Elysia crispata morphotype clarki.</title>
        <authorList>
            <person name="Eastman K.E."/>
            <person name="Pendleton A.L."/>
            <person name="Shaikh M.A."/>
            <person name="Suttiyut T."/>
            <person name="Ogas R."/>
            <person name="Tomko P."/>
            <person name="Gavelis G."/>
            <person name="Widhalm J.R."/>
            <person name="Wisecaver J.H."/>
        </authorList>
    </citation>
    <scope>NUCLEOTIDE SEQUENCE</scope>
    <source>
        <strain evidence="2">ECLA1</strain>
    </source>
</reference>
<feature type="domain" description="DUF4773" evidence="1">
    <location>
        <begin position="147"/>
        <end position="260"/>
    </location>
</feature>
<dbReference type="InterPro" id="IPR031941">
    <property type="entry name" value="DUF4773"/>
</dbReference>
<dbReference type="AlphaFoldDB" id="A0AAE1DKX3"/>
<evidence type="ECO:0000313" key="2">
    <source>
        <dbReference type="EMBL" id="KAK3774436.1"/>
    </source>
</evidence>
<evidence type="ECO:0000313" key="3">
    <source>
        <dbReference type="Proteomes" id="UP001283361"/>
    </source>
</evidence>
<sequence length="436" mass="48330">MKVRLLSESTSTLNLIEVWFIKTLCVGCHVKASESSRLGSKSPHVIKIFLLNLHLEKKALLIFTATMARPKDSFCALIMIVSIAVCSGSAIVSNQDISSTKEIQKPQMELLLRKSTPVQSLPMIPLYKVNKIPGQMTDLQRMNNKGCSCQGMQCGCCIHLEEESIGLNDTGCVNVTYLSKEIGFEFTLSVDGIVLIDKKISVSNPPPLCADIPYLKKLASACVKFSDLHFQDKQLSGCIAVEIVFVGEVLVNYSLGCFHIPPTLDNKDLKFSDEKQMKMMHALYVPYMRHRLQKVEDLRYKENSLCACKGYSCGCCIHMESKRISLNETGCVNVSYLPSEIGFDFKLTLNGKIIIEDKLSVSNPPPICVAVPQLHKLASVCVIFRDLSFKGRQFSGCALISVKVADVTVEKFDLGCFHIPPNVLTLDADAPIMFKK</sequence>
<dbReference type="Proteomes" id="UP001283361">
    <property type="component" value="Unassembled WGS sequence"/>
</dbReference>
<evidence type="ECO:0000259" key="1">
    <source>
        <dbReference type="Pfam" id="PF15998"/>
    </source>
</evidence>
<dbReference type="Pfam" id="PF15998">
    <property type="entry name" value="DUF4773"/>
    <property type="match status" value="2"/>
</dbReference>
<dbReference type="PANTHER" id="PTHR36299:SF2">
    <property type="entry name" value="DUF4773 DOMAIN-CONTAINING PROTEIN"/>
    <property type="match status" value="1"/>
</dbReference>
<protein>
    <recommendedName>
        <fullName evidence="1">DUF4773 domain-containing protein</fullName>
    </recommendedName>
</protein>